<keyword evidence="3" id="KW-1185">Reference proteome</keyword>
<name>A0A9D4JYQ0_DREPO</name>
<proteinExistence type="predicted"/>
<reference evidence="2" key="1">
    <citation type="journal article" date="2019" name="bioRxiv">
        <title>The Genome of the Zebra Mussel, Dreissena polymorpha: A Resource for Invasive Species Research.</title>
        <authorList>
            <person name="McCartney M.A."/>
            <person name="Auch B."/>
            <person name="Kono T."/>
            <person name="Mallez S."/>
            <person name="Zhang Y."/>
            <person name="Obille A."/>
            <person name="Becker A."/>
            <person name="Abrahante J.E."/>
            <person name="Garbe J."/>
            <person name="Badalamenti J.P."/>
            <person name="Herman A."/>
            <person name="Mangelson H."/>
            <person name="Liachko I."/>
            <person name="Sullivan S."/>
            <person name="Sone E.D."/>
            <person name="Koren S."/>
            <person name="Silverstein K.A.T."/>
            <person name="Beckman K.B."/>
            <person name="Gohl D.M."/>
        </authorList>
    </citation>
    <scope>NUCLEOTIDE SEQUENCE</scope>
    <source>
        <strain evidence="2">Duluth1</strain>
        <tissue evidence="2">Whole animal</tissue>
    </source>
</reference>
<comment type="caution">
    <text evidence="2">The sequence shown here is derived from an EMBL/GenBank/DDBJ whole genome shotgun (WGS) entry which is preliminary data.</text>
</comment>
<dbReference type="Proteomes" id="UP000828390">
    <property type="component" value="Unassembled WGS sequence"/>
</dbReference>
<sequence length="119" mass="13628">MLQTSTQTIVEEVISGLQSKVCKLEDEKNSLKASNEIFRKRVYDLELRSDAAEQYSKRNCFRISGIPDSDSENTDDLVLGVCEALQTTIYVADIDRSHRFGRPRQNGSRDHPMYVDNRN</sequence>
<evidence type="ECO:0000256" key="1">
    <source>
        <dbReference type="SAM" id="MobiDB-lite"/>
    </source>
</evidence>
<organism evidence="2 3">
    <name type="scientific">Dreissena polymorpha</name>
    <name type="common">Zebra mussel</name>
    <name type="synonym">Mytilus polymorpha</name>
    <dbReference type="NCBI Taxonomy" id="45954"/>
    <lineage>
        <taxon>Eukaryota</taxon>
        <taxon>Metazoa</taxon>
        <taxon>Spiralia</taxon>
        <taxon>Lophotrochozoa</taxon>
        <taxon>Mollusca</taxon>
        <taxon>Bivalvia</taxon>
        <taxon>Autobranchia</taxon>
        <taxon>Heteroconchia</taxon>
        <taxon>Euheterodonta</taxon>
        <taxon>Imparidentia</taxon>
        <taxon>Neoheterodontei</taxon>
        <taxon>Myida</taxon>
        <taxon>Dreissenoidea</taxon>
        <taxon>Dreissenidae</taxon>
        <taxon>Dreissena</taxon>
    </lineage>
</organism>
<protein>
    <submittedName>
        <fullName evidence="2">Uncharacterized protein</fullName>
    </submittedName>
</protein>
<feature type="compositionally biased region" description="Basic and acidic residues" evidence="1">
    <location>
        <begin position="107"/>
        <end position="119"/>
    </location>
</feature>
<reference evidence="2" key="2">
    <citation type="submission" date="2020-11" db="EMBL/GenBank/DDBJ databases">
        <authorList>
            <person name="McCartney M.A."/>
            <person name="Auch B."/>
            <person name="Kono T."/>
            <person name="Mallez S."/>
            <person name="Becker A."/>
            <person name="Gohl D.M."/>
            <person name="Silverstein K.A.T."/>
            <person name="Koren S."/>
            <person name="Bechman K.B."/>
            <person name="Herman A."/>
            <person name="Abrahante J.E."/>
            <person name="Garbe J."/>
        </authorList>
    </citation>
    <scope>NUCLEOTIDE SEQUENCE</scope>
    <source>
        <strain evidence="2">Duluth1</strain>
        <tissue evidence="2">Whole animal</tissue>
    </source>
</reference>
<accession>A0A9D4JYQ0</accession>
<dbReference type="AlphaFoldDB" id="A0A9D4JYQ0"/>
<feature type="region of interest" description="Disordered" evidence="1">
    <location>
        <begin position="99"/>
        <end position="119"/>
    </location>
</feature>
<evidence type="ECO:0000313" key="2">
    <source>
        <dbReference type="EMBL" id="KAH3827974.1"/>
    </source>
</evidence>
<gene>
    <name evidence="2" type="ORF">DPMN_129920</name>
</gene>
<dbReference type="EMBL" id="JAIWYP010000005">
    <property type="protein sequence ID" value="KAH3827974.1"/>
    <property type="molecule type" value="Genomic_DNA"/>
</dbReference>
<evidence type="ECO:0000313" key="3">
    <source>
        <dbReference type="Proteomes" id="UP000828390"/>
    </source>
</evidence>